<dbReference type="AlphaFoldDB" id="A0A0P9F516"/>
<dbReference type="Proteomes" id="UP000050515">
    <property type="component" value="Unassembled WGS sequence"/>
</dbReference>
<sequence>MRLCFNIMGILKVEIDYNVSDALEIIKKFLKDNKINIFGIIDHRKNAIDAGMDMNDETLVMFGSPAVGTGIMIESPEIGIELPTKILLYSINDKTYAVYKNIKDLEQEYGITKNKESLEKLDGLINKIINMLKK</sequence>
<feature type="domain" description="DUF302" evidence="1">
    <location>
        <begin position="41"/>
        <end position="101"/>
    </location>
</feature>
<dbReference type="InterPro" id="IPR005180">
    <property type="entry name" value="DUF302"/>
</dbReference>
<dbReference type="CDD" id="cd14797">
    <property type="entry name" value="DUF302"/>
    <property type="match status" value="1"/>
</dbReference>
<reference evidence="2 3" key="1">
    <citation type="submission" date="2015-09" db="EMBL/GenBank/DDBJ databases">
        <title>Draft genome sequence of Acidiplasma aeolicum DSM 18409.</title>
        <authorList>
            <person name="Hemp J."/>
        </authorList>
    </citation>
    <scope>NUCLEOTIDE SEQUENCE [LARGE SCALE GENOMIC DNA]</scope>
    <source>
        <strain evidence="2 3">V</strain>
    </source>
</reference>
<dbReference type="SUPFAM" id="SSF103247">
    <property type="entry name" value="TT1751-like"/>
    <property type="match status" value="1"/>
</dbReference>
<evidence type="ECO:0000313" key="2">
    <source>
        <dbReference type="EMBL" id="KPV46956.1"/>
    </source>
</evidence>
<proteinExistence type="predicted"/>
<name>A0A0P9F516_9ARCH</name>
<gene>
    <name evidence="2" type="ORF">SE19_03160</name>
</gene>
<accession>A0A0P9F516</accession>
<dbReference type="InterPro" id="IPR035923">
    <property type="entry name" value="TT1751-like_sf"/>
</dbReference>
<organism evidence="2 3">
    <name type="scientific">Acidiplasma aeolicum</name>
    <dbReference type="NCBI Taxonomy" id="507754"/>
    <lineage>
        <taxon>Archaea</taxon>
        <taxon>Methanobacteriati</taxon>
        <taxon>Thermoplasmatota</taxon>
        <taxon>Thermoplasmata</taxon>
        <taxon>Thermoplasmatales</taxon>
        <taxon>Ferroplasmaceae</taxon>
        <taxon>Acidiplasma</taxon>
    </lineage>
</organism>
<dbReference type="PANTHER" id="PTHR38342">
    <property type="entry name" value="SLR5037 PROTEIN"/>
    <property type="match status" value="1"/>
</dbReference>
<dbReference type="Gene3D" id="3.30.310.70">
    <property type="entry name" value="TT1751-like domain"/>
    <property type="match status" value="1"/>
</dbReference>
<evidence type="ECO:0000259" key="1">
    <source>
        <dbReference type="Pfam" id="PF03625"/>
    </source>
</evidence>
<comment type="caution">
    <text evidence="2">The sequence shown here is derived from an EMBL/GenBank/DDBJ whole genome shotgun (WGS) entry which is preliminary data.</text>
</comment>
<dbReference type="PANTHER" id="PTHR38342:SF2">
    <property type="entry name" value="INNER MEMBRANE OR EXPORTED"/>
    <property type="match status" value="1"/>
</dbReference>
<dbReference type="PATRIC" id="fig|507754.4.peg.1488"/>
<dbReference type="Pfam" id="PF03625">
    <property type="entry name" value="DUF302"/>
    <property type="match status" value="1"/>
</dbReference>
<evidence type="ECO:0000313" key="3">
    <source>
        <dbReference type="Proteomes" id="UP000050515"/>
    </source>
</evidence>
<protein>
    <recommendedName>
        <fullName evidence="1">DUF302 domain-containing protein</fullName>
    </recommendedName>
</protein>
<dbReference type="EMBL" id="LJCQ01000155">
    <property type="protein sequence ID" value="KPV46956.1"/>
    <property type="molecule type" value="Genomic_DNA"/>
</dbReference>